<keyword evidence="2" id="KW-1185">Reference proteome</keyword>
<evidence type="ECO:0000313" key="2">
    <source>
        <dbReference type="Proteomes" id="UP000234331"/>
    </source>
</evidence>
<evidence type="ECO:0000313" key="1">
    <source>
        <dbReference type="EMBL" id="SNQ49467.1"/>
    </source>
</evidence>
<organism evidence="1 2">
    <name type="scientific">Frankia canadensis</name>
    <dbReference type="NCBI Taxonomy" id="1836972"/>
    <lineage>
        <taxon>Bacteria</taxon>
        <taxon>Bacillati</taxon>
        <taxon>Actinomycetota</taxon>
        <taxon>Actinomycetes</taxon>
        <taxon>Frankiales</taxon>
        <taxon>Frankiaceae</taxon>
        <taxon>Frankia</taxon>
    </lineage>
</organism>
<proteinExistence type="predicted"/>
<name>A0A2I2KUW8_9ACTN</name>
<accession>A0A2I2KUW8</accession>
<sequence>MIRPMPSMSVSVRAETLEAARAEAAAAGLTLSAWVDRTLSEAVWTRRFARQQERNAALGITAEYLGDEFVHLEALRRRAAG</sequence>
<dbReference type="AlphaFoldDB" id="A0A2I2KUW8"/>
<dbReference type="EMBL" id="FZMO01000263">
    <property type="protein sequence ID" value="SNQ49467.1"/>
    <property type="molecule type" value="Genomic_DNA"/>
</dbReference>
<dbReference type="Proteomes" id="UP000234331">
    <property type="component" value="Unassembled WGS sequence"/>
</dbReference>
<protein>
    <submittedName>
        <fullName evidence="1">Uncharacterized protein</fullName>
    </submittedName>
</protein>
<reference evidence="1 2" key="1">
    <citation type="submission" date="2017-06" db="EMBL/GenBank/DDBJ databases">
        <authorList>
            <person name="Kim H.J."/>
            <person name="Triplett B.A."/>
        </authorList>
    </citation>
    <scope>NUCLEOTIDE SEQUENCE [LARGE SCALE GENOMIC DNA]</scope>
    <source>
        <strain evidence="1">FRACA_ARgP5</strain>
    </source>
</reference>
<gene>
    <name evidence="1" type="ORF">FRACA_3350002</name>
</gene>